<evidence type="ECO:0008006" key="9">
    <source>
        <dbReference type="Google" id="ProtNLM"/>
    </source>
</evidence>
<feature type="domain" description="Hemocyanin C-terminal" evidence="6">
    <location>
        <begin position="462"/>
        <end position="713"/>
    </location>
</feature>
<keyword evidence="3" id="KW-0732">Signal</keyword>
<dbReference type="InterPro" id="IPR005204">
    <property type="entry name" value="Hemocyanin_N"/>
</dbReference>
<organism evidence="7 8">
    <name type="scientific">Chrysodeixis includens</name>
    <name type="common">Soybean looper</name>
    <name type="synonym">Pseudoplusia includens</name>
    <dbReference type="NCBI Taxonomy" id="689277"/>
    <lineage>
        <taxon>Eukaryota</taxon>
        <taxon>Metazoa</taxon>
        <taxon>Ecdysozoa</taxon>
        <taxon>Arthropoda</taxon>
        <taxon>Hexapoda</taxon>
        <taxon>Insecta</taxon>
        <taxon>Pterygota</taxon>
        <taxon>Neoptera</taxon>
        <taxon>Endopterygota</taxon>
        <taxon>Lepidoptera</taxon>
        <taxon>Glossata</taxon>
        <taxon>Ditrysia</taxon>
        <taxon>Noctuoidea</taxon>
        <taxon>Noctuidae</taxon>
        <taxon>Plusiinae</taxon>
        <taxon>Chrysodeixis</taxon>
    </lineage>
</organism>
<feature type="chain" id="PRO_5040234139" description="Methionine-rich storage protein" evidence="3">
    <location>
        <begin position="30"/>
        <end position="765"/>
    </location>
</feature>
<protein>
    <recommendedName>
        <fullName evidence="9">Methionine-rich storage protein</fullName>
    </recommendedName>
</protein>
<dbReference type="PANTHER" id="PTHR11511">
    <property type="entry name" value="LARVAL STORAGE PROTEIN/PHENOLOXIDASE"/>
    <property type="match status" value="1"/>
</dbReference>
<dbReference type="PROSITE" id="PS00210">
    <property type="entry name" value="HEMOCYANIN_2"/>
    <property type="match status" value="1"/>
</dbReference>
<evidence type="ECO:0000256" key="2">
    <source>
        <dbReference type="ARBA" id="ARBA00038082"/>
    </source>
</evidence>
<dbReference type="AlphaFoldDB" id="A0A9P0BPT7"/>
<dbReference type="GO" id="GO:0005615">
    <property type="term" value="C:extracellular space"/>
    <property type="evidence" value="ECO:0007669"/>
    <property type="project" value="UniProtKB-ARBA"/>
</dbReference>
<dbReference type="PANTHER" id="PTHR11511:SF5">
    <property type="entry name" value="FAT-BODY PROTEIN 1-RELATED"/>
    <property type="match status" value="1"/>
</dbReference>
<dbReference type="Pfam" id="PF00372">
    <property type="entry name" value="Hemocyanin_M"/>
    <property type="match status" value="1"/>
</dbReference>
<evidence type="ECO:0000256" key="3">
    <source>
        <dbReference type="SAM" id="SignalP"/>
    </source>
</evidence>
<keyword evidence="1" id="KW-0758">Storage protein</keyword>
<evidence type="ECO:0000259" key="5">
    <source>
        <dbReference type="Pfam" id="PF03722"/>
    </source>
</evidence>
<accession>A0A9P0BPT7</accession>
<evidence type="ECO:0000259" key="6">
    <source>
        <dbReference type="Pfam" id="PF03723"/>
    </source>
</evidence>
<dbReference type="SUPFAM" id="SSF48050">
    <property type="entry name" value="Hemocyanin, N-terminal domain"/>
    <property type="match status" value="1"/>
</dbReference>
<dbReference type="EMBL" id="LR824018">
    <property type="protein sequence ID" value="CAH0587198.1"/>
    <property type="molecule type" value="Genomic_DNA"/>
</dbReference>
<dbReference type="PRINTS" id="PR00187">
    <property type="entry name" value="HAEMOCYANIN"/>
</dbReference>
<dbReference type="InterPro" id="IPR037020">
    <property type="entry name" value="Hemocyanin_C_sf"/>
</dbReference>
<evidence type="ECO:0000313" key="8">
    <source>
        <dbReference type="Proteomes" id="UP001154114"/>
    </source>
</evidence>
<dbReference type="PROSITE" id="PS00209">
    <property type="entry name" value="HEMOCYANIN_1"/>
    <property type="match status" value="1"/>
</dbReference>
<proteinExistence type="inferred from homology"/>
<evidence type="ECO:0000313" key="7">
    <source>
        <dbReference type="EMBL" id="CAH0587198.1"/>
    </source>
</evidence>
<comment type="similarity">
    <text evidence="2">Belongs to the hemocyanin family.</text>
</comment>
<feature type="domain" description="Hemocyanin middle" evidence="4">
    <location>
        <begin position="177"/>
        <end position="453"/>
    </location>
</feature>
<dbReference type="InterPro" id="IPR008922">
    <property type="entry name" value="Di-copper_centre_dom_sf"/>
</dbReference>
<feature type="signal peptide" evidence="3">
    <location>
        <begin position="1"/>
        <end position="29"/>
    </location>
</feature>
<dbReference type="Pfam" id="PF03723">
    <property type="entry name" value="Hemocyanin_C"/>
    <property type="match status" value="1"/>
</dbReference>
<dbReference type="SUPFAM" id="SSF81296">
    <property type="entry name" value="E set domains"/>
    <property type="match status" value="1"/>
</dbReference>
<dbReference type="Proteomes" id="UP001154114">
    <property type="component" value="Chromosome 15"/>
</dbReference>
<dbReference type="InterPro" id="IPR036697">
    <property type="entry name" value="Hemocyanin_N_sf"/>
</dbReference>
<dbReference type="Gene3D" id="2.60.40.1520">
    <property type="entry name" value="Hemocyanin, C-terminal domain"/>
    <property type="match status" value="1"/>
</dbReference>
<dbReference type="InterPro" id="IPR013788">
    <property type="entry name" value="Hemocyanin/hexamerin"/>
</dbReference>
<keyword evidence="8" id="KW-1185">Reference proteome</keyword>
<evidence type="ECO:0000256" key="1">
    <source>
        <dbReference type="ARBA" id="ARBA00022761"/>
    </source>
</evidence>
<name>A0A9P0BPT7_CHRIL</name>
<dbReference type="InterPro" id="IPR005203">
    <property type="entry name" value="Hemocyanin_C"/>
</dbReference>
<dbReference type="SUPFAM" id="SSF48056">
    <property type="entry name" value="Di-copper centre-containing domain"/>
    <property type="match status" value="1"/>
</dbReference>
<gene>
    <name evidence="7" type="ORF">CINC_LOCUS3660</name>
</gene>
<dbReference type="InterPro" id="IPR014756">
    <property type="entry name" value="Ig_E-set"/>
</dbReference>
<evidence type="ECO:0000259" key="4">
    <source>
        <dbReference type="Pfam" id="PF00372"/>
    </source>
</evidence>
<sequence>MLGVEQHSRGVAANMRVLVLVASLALAAASVVKDDTTVVIGKDNMVTMDVKMKELCILKLLNHILQPTMYEDIREVAREWVIEDNMDKYLKTDVVKRFIDTFKMGMLPRGEVFVHTNELHLEQAVKVFKIMYFAKDFDVFIRTACWLRERINGGMFVYALTACVFHRMDCRGITLPAPYEIYPYVFVDSHVINKAFMMKMTKAARDPVMLDYYGIKVTDKNLVVIDWRKGVRRTLTEHDRISYFTEDIDLNTYMYYLHMNYPFWMTDDMYTVNKERRGEIMAYAYTQLLARHRLERLSHEMCDIKSIMWNEPLKTGYWPKIRLHTGDEMPVRSNNKIIVTKENVKVKRMLDDVERMLRDGILAGKIERRDGTIINLKKAEDVEYLARLMLGGMGLVGDDAKFMHMMHLMKRLLSYNVYNFDKYTYVPTALDMYSTCLRDPVFWRLMKRVTDTFFLFKKMLPKYTREDFDFPGVKIDHITTDKLTTFIDEYDMDITNAVYLDEVEMKKKHSDMTMVARMRRLNHHPFKVTVDVTSDKTVDCVVRIFIGPKFDCLGRLMSVNDKRHDMVEMDSFLYKLETGKNTIVRNSLEMHGVIEQRPWTRHLLRNMIGTVGTISKTVDVESWWYKSRIGFPHRLLLPLGRRGGMPMQMYVIVTPVKTNLLLSNLDMNIMKERKTCRWSVCFDTMPLGFPFDRKIDMTHFFTRNMKFTDVMIFRKDLSMSNTIKDVDMSDMMMKKDDLTYLDSDMLVRWSYKDVMMMSKDDMMRM</sequence>
<dbReference type="Gene3D" id="1.20.1370.10">
    <property type="entry name" value="Hemocyanin, N-terminal domain"/>
    <property type="match status" value="1"/>
</dbReference>
<dbReference type="Pfam" id="PF03722">
    <property type="entry name" value="Hemocyanin_N"/>
    <property type="match status" value="1"/>
</dbReference>
<feature type="domain" description="Hemocyanin N-terminal" evidence="5">
    <location>
        <begin position="52"/>
        <end position="172"/>
    </location>
</feature>
<reference evidence="7" key="1">
    <citation type="submission" date="2021-12" db="EMBL/GenBank/DDBJ databases">
        <authorList>
            <person name="King R."/>
        </authorList>
    </citation>
    <scope>NUCLEOTIDE SEQUENCE</scope>
</reference>
<dbReference type="OrthoDB" id="6371642at2759"/>
<dbReference type="InterPro" id="IPR000896">
    <property type="entry name" value="Hemocyanin/hexamerin_mid_dom"/>
</dbReference>
<dbReference type="GO" id="GO:0045735">
    <property type="term" value="F:nutrient reservoir activity"/>
    <property type="evidence" value="ECO:0007669"/>
    <property type="project" value="UniProtKB-KW"/>
</dbReference>
<dbReference type="Gene3D" id="1.10.1280.10">
    <property type="entry name" value="Di-copper center containing domain from catechol oxidase"/>
    <property type="match status" value="1"/>
</dbReference>